<reference evidence="2" key="2">
    <citation type="submission" date="2020-09" db="EMBL/GenBank/DDBJ databases">
        <authorList>
            <person name="Sun Q."/>
            <person name="Ohkuma M."/>
        </authorList>
    </citation>
    <scope>NUCLEOTIDE SEQUENCE</scope>
    <source>
        <strain evidence="2">JCM 3131</strain>
    </source>
</reference>
<feature type="region of interest" description="Disordered" evidence="1">
    <location>
        <begin position="60"/>
        <end position="92"/>
    </location>
</feature>
<sequence length="92" mass="10089">MEERRSRRGDRAEGRCKACGSRPVVPDPDGTMLCGHCAAALELPDASGLVEDEGAAVRRAFEHRDVRPGRRSGTDGRHQSCSVPSRRRFTGR</sequence>
<evidence type="ECO:0000313" key="2">
    <source>
        <dbReference type="EMBL" id="GGQ82834.1"/>
    </source>
</evidence>
<reference evidence="2" key="1">
    <citation type="journal article" date="2014" name="Int. J. Syst. Evol. Microbiol.">
        <title>Complete genome sequence of Corynebacterium casei LMG S-19264T (=DSM 44701T), isolated from a smear-ripened cheese.</title>
        <authorList>
            <consortium name="US DOE Joint Genome Institute (JGI-PGF)"/>
            <person name="Walter F."/>
            <person name="Albersmeier A."/>
            <person name="Kalinowski J."/>
            <person name="Ruckert C."/>
        </authorList>
    </citation>
    <scope>NUCLEOTIDE SEQUENCE</scope>
    <source>
        <strain evidence="2">JCM 3131</strain>
    </source>
</reference>
<feature type="compositionally biased region" description="Basic and acidic residues" evidence="1">
    <location>
        <begin position="60"/>
        <end position="78"/>
    </location>
</feature>
<name>A0A918BQV7_9ACTN</name>
<dbReference type="AlphaFoldDB" id="A0A918BQV7"/>
<dbReference type="RefSeq" id="WP_189220092.1">
    <property type="nucleotide sequence ID" value="NZ_BMQK01000020.1"/>
</dbReference>
<protein>
    <submittedName>
        <fullName evidence="2">Uncharacterized protein</fullName>
    </submittedName>
</protein>
<comment type="caution">
    <text evidence="2">The sequence shown here is derived from an EMBL/GenBank/DDBJ whole genome shotgun (WGS) entry which is preliminary data.</text>
</comment>
<evidence type="ECO:0000256" key="1">
    <source>
        <dbReference type="SAM" id="MobiDB-lite"/>
    </source>
</evidence>
<keyword evidence="3" id="KW-1185">Reference proteome</keyword>
<dbReference type="EMBL" id="BMQK01000020">
    <property type="protein sequence ID" value="GGQ82834.1"/>
    <property type="molecule type" value="Genomic_DNA"/>
</dbReference>
<gene>
    <name evidence="2" type="ORF">GCM10010145_60580</name>
</gene>
<dbReference type="Proteomes" id="UP000620156">
    <property type="component" value="Unassembled WGS sequence"/>
</dbReference>
<organism evidence="2 3">
    <name type="scientific">Streptomyces ruber</name>
    <dbReference type="NCBI Taxonomy" id="83378"/>
    <lineage>
        <taxon>Bacteria</taxon>
        <taxon>Bacillati</taxon>
        <taxon>Actinomycetota</taxon>
        <taxon>Actinomycetes</taxon>
        <taxon>Kitasatosporales</taxon>
        <taxon>Streptomycetaceae</taxon>
        <taxon>Streptomyces</taxon>
    </lineage>
</organism>
<evidence type="ECO:0000313" key="3">
    <source>
        <dbReference type="Proteomes" id="UP000620156"/>
    </source>
</evidence>
<accession>A0A918BQV7</accession>
<proteinExistence type="predicted"/>